<feature type="signal peptide" evidence="5">
    <location>
        <begin position="1"/>
        <end position="19"/>
    </location>
</feature>
<keyword evidence="4" id="KW-1015">Disulfide bond</keyword>
<evidence type="ECO:0000256" key="5">
    <source>
        <dbReference type="SAM" id="SignalP"/>
    </source>
</evidence>
<accession>A0AAV8Q5L6</accession>
<evidence type="ECO:0000256" key="1">
    <source>
        <dbReference type="ARBA" id="ARBA00009178"/>
    </source>
</evidence>
<dbReference type="PANTHER" id="PTHR33136:SF13">
    <property type="entry name" value="OS10G0328900 PROTEIN"/>
    <property type="match status" value="1"/>
</dbReference>
<organism evidence="6 7">
    <name type="scientific">Ensete ventricosum</name>
    <name type="common">Abyssinian banana</name>
    <name type="synonym">Musa ensete</name>
    <dbReference type="NCBI Taxonomy" id="4639"/>
    <lineage>
        <taxon>Eukaryota</taxon>
        <taxon>Viridiplantae</taxon>
        <taxon>Streptophyta</taxon>
        <taxon>Embryophyta</taxon>
        <taxon>Tracheophyta</taxon>
        <taxon>Spermatophyta</taxon>
        <taxon>Magnoliopsida</taxon>
        <taxon>Liliopsida</taxon>
        <taxon>Zingiberales</taxon>
        <taxon>Musaceae</taxon>
        <taxon>Ensete</taxon>
    </lineage>
</organism>
<name>A0AAV8Q5L6_ENSVE</name>
<evidence type="ECO:0000313" key="6">
    <source>
        <dbReference type="EMBL" id="KAJ8470421.1"/>
    </source>
</evidence>
<evidence type="ECO:0000256" key="4">
    <source>
        <dbReference type="ARBA" id="ARBA00023157"/>
    </source>
</evidence>
<gene>
    <name evidence="6" type="ORF">OPV22_024764</name>
</gene>
<evidence type="ECO:0000313" key="7">
    <source>
        <dbReference type="Proteomes" id="UP001222027"/>
    </source>
</evidence>
<evidence type="ECO:0000256" key="2">
    <source>
        <dbReference type="ARBA" id="ARBA00022702"/>
    </source>
</evidence>
<evidence type="ECO:0000256" key="3">
    <source>
        <dbReference type="ARBA" id="ARBA00022729"/>
    </source>
</evidence>
<dbReference type="EMBL" id="JAQQAF010000007">
    <property type="protein sequence ID" value="KAJ8470421.1"/>
    <property type="molecule type" value="Genomic_DNA"/>
</dbReference>
<dbReference type="Proteomes" id="UP001222027">
    <property type="component" value="Unassembled WGS sequence"/>
</dbReference>
<comment type="caution">
    <text evidence="6">The sequence shown here is derived from an EMBL/GenBank/DDBJ whole genome shotgun (WGS) entry which is preliminary data.</text>
</comment>
<dbReference type="PANTHER" id="PTHR33136">
    <property type="entry name" value="RAPID ALKALINIZATION FACTOR-LIKE"/>
    <property type="match status" value="1"/>
</dbReference>
<sequence>MRERLTVLSLLALSPSSWSSSFVTIAEGDNVEGEGDELALGSNCHGSITECLARKEFELGTKTTRRIILAHSYYISDNALRRDNVPCSRHGASYYNCHPGAEGQSLHPQLLHHHPQAKVRALTSLQKNI</sequence>
<dbReference type="Pfam" id="PF05498">
    <property type="entry name" value="RALF"/>
    <property type="match status" value="1"/>
</dbReference>
<dbReference type="InterPro" id="IPR008801">
    <property type="entry name" value="RALF"/>
</dbReference>
<keyword evidence="2" id="KW-0372">Hormone</keyword>
<dbReference type="AlphaFoldDB" id="A0AAV8Q5L6"/>
<keyword evidence="7" id="KW-1185">Reference proteome</keyword>
<comment type="similarity">
    <text evidence="1">Belongs to the plant rapid alkalinization factor (RALF) family.</text>
</comment>
<dbReference type="GO" id="GO:0005179">
    <property type="term" value="F:hormone activity"/>
    <property type="evidence" value="ECO:0007669"/>
    <property type="project" value="UniProtKB-KW"/>
</dbReference>
<protein>
    <submittedName>
        <fullName evidence="6">Uncharacterized protein</fullName>
    </submittedName>
</protein>
<feature type="chain" id="PRO_5043922438" evidence="5">
    <location>
        <begin position="20"/>
        <end position="129"/>
    </location>
</feature>
<proteinExistence type="inferred from homology"/>
<reference evidence="6 7" key="1">
    <citation type="submission" date="2022-12" db="EMBL/GenBank/DDBJ databases">
        <title>Chromosome-scale assembly of the Ensete ventricosum genome.</title>
        <authorList>
            <person name="Dussert Y."/>
            <person name="Stocks J."/>
            <person name="Wendawek A."/>
            <person name="Woldeyes F."/>
            <person name="Nichols R.A."/>
            <person name="Borrell J.S."/>
        </authorList>
    </citation>
    <scope>NUCLEOTIDE SEQUENCE [LARGE SCALE GENOMIC DNA]</scope>
    <source>
        <strain evidence="7">cv. Maze</strain>
        <tissue evidence="6">Seeds</tissue>
    </source>
</reference>
<keyword evidence="3 5" id="KW-0732">Signal</keyword>
<dbReference type="GO" id="GO:0009506">
    <property type="term" value="C:plasmodesma"/>
    <property type="evidence" value="ECO:0007669"/>
    <property type="project" value="TreeGrafter"/>
</dbReference>
<dbReference type="GO" id="GO:0019722">
    <property type="term" value="P:calcium-mediated signaling"/>
    <property type="evidence" value="ECO:0007669"/>
    <property type="project" value="TreeGrafter"/>
</dbReference>